<organism evidence="1 2">
    <name type="scientific">Racocetra persica</name>
    <dbReference type="NCBI Taxonomy" id="160502"/>
    <lineage>
        <taxon>Eukaryota</taxon>
        <taxon>Fungi</taxon>
        <taxon>Fungi incertae sedis</taxon>
        <taxon>Mucoromycota</taxon>
        <taxon>Glomeromycotina</taxon>
        <taxon>Glomeromycetes</taxon>
        <taxon>Diversisporales</taxon>
        <taxon>Gigasporaceae</taxon>
        <taxon>Racocetra</taxon>
    </lineage>
</organism>
<reference evidence="1" key="1">
    <citation type="submission" date="2021-06" db="EMBL/GenBank/DDBJ databases">
        <authorList>
            <person name="Kallberg Y."/>
            <person name="Tangrot J."/>
            <person name="Rosling A."/>
        </authorList>
    </citation>
    <scope>NUCLEOTIDE SEQUENCE</scope>
    <source>
        <strain evidence="1">MA461A</strain>
    </source>
</reference>
<dbReference type="Proteomes" id="UP000789920">
    <property type="component" value="Unassembled WGS sequence"/>
</dbReference>
<name>A0ACA9RYN4_9GLOM</name>
<comment type="caution">
    <text evidence="1">The sequence shown here is derived from an EMBL/GenBank/DDBJ whole genome shotgun (WGS) entry which is preliminary data.</text>
</comment>
<keyword evidence="2" id="KW-1185">Reference proteome</keyword>
<protein>
    <submittedName>
        <fullName evidence="1">23249_t:CDS:1</fullName>
    </submittedName>
</protein>
<proteinExistence type="predicted"/>
<dbReference type="EMBL" id="CAJVQC010078333">
    <property type="protein sequence ID" value="CAG8816255.1"/>
    <property type="molecule type" value="Genomic_DNA"/>
</dbReference>
<sequence length="79" mass="9177">TKNFDIDLFFEEEGFEEPLEFDIKEVSITINDELGIDKFFDISIFKQDQEVINESSSLATLISAEDWSIDDIFFQSKIS</sequence>
<feature type="non-terminal residue" evidence="1">
    <location>
        <position position="1"/>
    </location>
</feature>
<evidence type="ECO:0000313" key="1">
    <source>
        <dbReference type="EMBL" id="CAG8816255.1"/>
    </source>
</evidence>
<accession>A0ACA9RYN4</accession>
<evidence type="ECO:0000313" key="2">
    <source>
        <dbReference type="Proteomes" id="UP000789920"/>
    </source>
</evidence>
<gene>
    <name evidence="1" type="ORF">RPERSI_LOCUS24415</name>
</gene>